<dbReference type="RefSeq" id="WP_129998595.1">
    <property type="nucleotide sequence ID" value="NZ_SEUB01000004.1"/>
</dbReference>
<proteinExistence type="predicted"/>
<name>A0A4Q4L626_9PSED</name>
<dbReference type="Proteomes" id="UP000291107">
    <property type="component" value="Unassembled WGS sequence"/>
</dbReference>
<dbReference type="EMBL" id="SEUB01000004">
    <property type="protein sequence ID" value="RYM41978.1"/>
    <property type="molecule type" value="Genomic_DNA"/>
</dbReference>
<comment type="caution">
    <text evidence="2">The sequence shown here is derived from an EMBL/GenBank/DDBJ whole genome shotgun (WGS) entry which is preliminary data.</text>
</comment>
<dbReference type="InterPro" id="IPR025319">
    <property type="entry name" value="DUF4224"/>
</dbReference>
<accession>A0A4Q4L626</accession>
<evidence type="ECO:0000313" key="2">
    <source>
        <dbReference type="EMBL" id="RYM41978.1"/>
    </source>
</evidence>
<evidence type="ECO:0000259" key="1">
    <source>
        <dbReference type="Pfam" id="PF13986"/>
    </source>
</evidence>
<reference evidence="2 3" key="1">
    <citation type="submission" date="2019-02" db="EMBL/GenBank/DDBJ databases">
        <title>Genome of Pseudomonas korensis isolated from heavy metal contaminated environment.</title>
        <authorList>
            <person name="Ayangbenro A.S."/>
            <person name="Babalola O."/>
        </authorList>
    </citation>
    <scope>NUCLEOTIDE SEQUENCE [LARGE SCALE GENOMIC DNA]</scope>
    <source>
        <strain evidence="2 3">AB36</strain>
    </source>
</reference>
<evidence type="ECO:0000313" key="3">
    <source>
        <dbReference type="Proteomes" id="UP000291107"/>
    </source>
</evidence>
<feature type="domain" description="DUF4224" evidence="1">
    <location>
        <begin position="15"/>
        <end position="58"/>
    </location>
</feature>
<gene>
    <name evidence="2" type="ORF">EVS84_12550</name>
</gene>
<dbReference type="Pfam" id="PF13986">
    <property type="entry name" value="DUF4224"/>
    <property type="match status" value="1"/>
</dbReference>
<organism evidence="2 3">
    <name type="scientific">Pseudomonas koreensis</name>
    <dbReference type="NCBI Taxonomy" id="198620"/>
    <lineage>
        <taxon>Bacteria</taxon>
        <taxon>Pseudomonadati</taxon>
        <taxon>Pseudomonadota</taxon>
        <taxon>Gammaproteobacteria</taxon>
        <taxon>Pseudomonadales</taxon>
        <taxon>Pseudomonadaceae</taxon>
        <taxon>Pseudomonas</taxon>
    </lineage>
</organism>
<protein>
    <submittedName>
        <fullName evidence="2">DUF4224 domain-containing protein</fullName>
    </submittedName>
</protein>
<sequence length="72" mass="7761">MGDYACGGRFKITQFLSHEQVCELTGAKTKAGQITVLKRNGIRHTIKRNGWPCVIASALTGVATSAPEALTW</sequence>
<dbReference type="AlphaFoldDB" id="A0A4Q4L626"/>